<keyword evidence="4 5" id="KW-0472">Membrane</keyword>
<dbReference type="AlphaFoldDB" id="A0A0D5YQA3"/>
<dbReference type="InterPro" id="IPR010432">
    <property type="entry name" value="RDD"/>
</dbReference>
<dbReference type="OrthoDB" id="9814143at2"/>
<dbReference type="STRING" id="516051.VC82_356"/>
<dbReference type="PANTHER" id="PTHR38480">
    <property type="entry name" value="SLR0254 PROTEIN"/>
    <property type="match status" value="1"/>
</dbReference>
<reference evidence="7 8" key="1">
    <citation type="submission" date="2015-03" db="EMBL/GenBank/DDBJ databases">
        <title>Complete genome sequence of Muricauda lutaonensis CC-HSB-11T, isolated from a coastal hot spring.</title>
        <authorList>
            <person name="Kim K.M."/>
        </authorList>
    </citation>
    <scope>NUCLEOTIDE SEQUENCE [LARGE SCALE GENOMIC DNA]</scope>
    <source>
        <strain evidence="7 8">CC-HSB-11</strain>
    </source>
</reference>
<keyword evidence="2 5" id="KW-0812">Transmembrane</keyword>
<comment type="subcellular location">
    <subcellularLocation>
        <location evidence="1">Membrane</location>
        <topology evidence="1">Multi-pass membrane protein</topology>
    </subcellularLocation>
</comment>
<feature type="transmembrane region" description="Helical" evidence="5">
    <location>
        <begin position="25"/>
        <end position="45"/>
    </location>
</feature>
<gene>
    <name evidence="7" type="ORF">VC82_356</name>
</gene>
<evidence type="ECO:0000256" key="3">
    <source>
        <dbReference type="ARBA" id="ARBA00022989"/>
    </source>
</evidence>
<dbReference type="HOGENOM" id="CLU_054176_2_0_10"/>
<feature type="domain" description="RDD" evidence="6">
    <location>
        <begin position="18"/>
        <end position="143"/>
    </location>
</feature>
<name>A0A0D5YQA3_9FLAO</name>
<protein>
    <submittedName>
        <fullName evidence="7">RDD domain containing protein</fullName>
    </submittedName>
</protein>
<dbReference type="Proteomes" id="UP000032726">
    <property type="component" value="Chromosome"/>
</dbReference>
<organism evidence="7 8">
    <name type="scientific">Flagellimonas lutaonensis</name>
    <dbReference type="NCBI Taxonomy" id="516051"/>
    <lineage>
        <taxon>Bacteria</taxon>
        <taxon>Pseudomonadati</taxon>
        <taxon>Bacteroidota</taxon>
        <taxon>Flavobacteriia</taxon>
        <taxon>Flavobacteriales</taxon>
        <taxon>Flavobacteriaceae</taxon>
        <taxon>Flagellimonas</taxon>
    </lineage>
</organism>
<evidence type="ECO:0000256" key="4">
    <source>
        <dbReference type="ARBA" id="ARBA00023136"/>
    </source>
</evidence>
<evidence type="ECO:0000313" key="8">
    <source>
        <dbReference type="Proteomes" id="UP000032726"/>
    </source>
</evidence>
<proteinExistence type="predicted"/>
<dbReference type="GO" id="GO:0016020">
    <property type="term" value="C:membrane"/>
    <property type="evidence" value="ECO:0007669"/>
    <property type="project" value="UniProtKB-SubCell"/>
</dbReference>
<evidence type="ECO:0000313" key="7">
    <source>
        <dbReference type="EMBL" id="AKA34038.1"/>
    </source>
</evidence>
<dbReference type="Pfam" id="PF06271">
    <property type="entry name" value="RDD"/>
    <property type="match status" value="1"/>
</dbReference>
<dbReference type="PATRIC" id="fig|516051.4.peg.369"/>
<sequence>MNQFQIETAQNVSITQNTANLGDRMLAYIIDSFVIWVYTILMFLLLASLEIDFADMWALYLLLGLPAFLYYLLFETFTDGRTIGKGLMSIRVVKLDGSKPSFGNYFVRWVLRIVDVTITSGGAAVLTILIRGNGQRIGDIAAGTTVISEKKKVALHNTILRELPEDYKPQFAQVTVFNDREMQTIKELYDKAIRNGNHNVIISLDRRIKEVTGITTTLRPIDFVDVVIKDYNYYTQKM</sequence>
<dbReference type="KEGG" id="mlt:VC82_356"/>
<keyword evidence="8" id="KW-1185">Reference proteome</keyword>
<keyword evidence="3 5" id="KW-1133">Transmembrane helix</keyword>
<dbReference type="RefSeq" id="WP_045800856.1">
    <property type="nucleotide sequence ID" value="NZ_CP011071.1"/>
</dbReference>
<accession>A0A0D5YQA3</accession>
<dbReference type="EMBL" id="CP011071">
    <property type="protein sequence ID" value="AKA34038.1"/>
    <property type="molecule type" value="Genomic_DNA"/>
</dbReference>
<evidence type="ECO:0000259" key="6">
    <source>
        <dbReference type="Pfam" id="PF06271"/>
    </source>
</evidence>
<evidence type="ECO:0000256" key="2">
    <source>
        <dbReference type="ARBA" id="ARBA00022692"/>
    </source>
</evidence>
<evidence type="ECO:0000256" key="5">
    <source>
        <dbReference type="SAM" id="Phobius"/>
    </source>
</evidence>
<dbReference type="PANTHER" id="PTHR38480:SF1">
    <property type="entry name" value="SLR0254 PROTEIN"/>
    <property type="match status" value="1"/>
</dbReference>
<feature type="transmembrane region" description="Helical" evidence="5">
    <location>
        <begin position="57"/>
        <end position="74"/>
    </location>
</feature>
<evidence type="ECO:0000256" key="1">
    <source>
        <dbReference type="ARBA" id="ARBA00004141"/>
    </source>
</evidence>